<dbReference type="AlphaFoldDB" id="A0A538TAV2"/>
<protein>
    <submittedName>
        <fullName evidence="2">Glycosyltransferase</fullName>
    </submittedName>
</protein>
<dbReference type="GO" id="GO:0016740">
    <property type="term" value="F:transferase activity"/>
    <property type="evidence" value="ECO:0007669"/>
    <property type="project" value="UniProtKB-KW"/>
</dbReference>
<evidence type="ECO:0000259" key="1">
    <source>
        <dbReference type="Pfam" id="PF00535"/>
    </source>
</evidence>
<evidence type="ECO:0000313" key="3">
    <source>
        <dbReference type="Proteomes" id="UP000316852"/>
    </source>
</evidence>
<dbReference type="Pfam" id="PF00535">
    <property type="entry name" value="Glycos_transf_2"/>
    <property type="match status" value="1"/>
</dbReference>
<dbReference type="CDD" id="cd04179">
    <property type="entry name" value="DPM_DPG-synthase_like"/>
    <property type="match status" value="1"/>
</dbReference>
<proteinExistence type="predicted"/>
<gene>
    <name evidence="2" type="ORF">E6K76_00760</name>
</gene>
<evidence type="ECO:0000313" key="2">
    <source>
        <dbReference type="EMBL" id="TMQ60746.1"/>
    </source>
</evidence>
<reference evidence="2 3" key="1">
    <citation type="journal article" date="2019" name="Nat. Microbiol.">
        <title>Mediterranean grassland soil C-N compound turnover is dependent on rainfall and depth, and is mediated by genomically divergent microorganisms.</title>
        <authorList>
            <person name="Diamond S."/>
            <person name="Andeer P.F."/>
            <person name="Li Z."/>
            <person name="Crits-Christoph A."/>
            <person name="Burstein D."/>
            <person name="Anantharaman K."/>
            <person name="Lane K.R."/>
            <person name="Thomas B.C."/>
            <person name="Pan C."/>
            <person name="Northen T.R."/>
            <person name="Banfield J.F."/>
        </authorList>
    </citation>
    <scope>NUCLEOTIDE SEQUENCE [LARGE SCALE GENOMIC DNA]</scope>
    <source>
        <strain evidence="2">WS_6</strain>
    </source>
</reference>
<accession>A0A538TAV2</accession>
<sequence>MSPALRVDAIIPALDEADSLGRVLDLLPSPPVRRVIVADNGSTDSTPRIARDHGATWVFEPRRGYGAACLKGIEALAQDPPDVVLFLDADLSDDPAEAGTVLGPILDGRADLVIGSRTAGTREPGALAPHARFGNWLATRLLQALYGVRYTDLGPFRAIRYDSLKRLGMADRDFGWTVEMQVKAARLGLRYAEVPVRYRRRVGRSKISGTLGGSIRAGMKILGTIFADYLTKGPPRAGVSRPLGGSPRPGAPS</sequence>
<dbReference type="Proteomes" id="UP000316852">
    <property type="component" value="Unassembled WGS sequence"/>
</dbReference>
<dbReference type="PANTHER" id="PTHR48090">
    <property type="entry name" value="UNDECAPRENYL-PHOSPHATE 4-DEOXY-4-FORMAMIDO-L-ARABINOSE TRANSFERASE-RELATED"/>
    <property type="match status" value="1"/>
</dbReference>
<dbReference type="InterPro" id="IPR001173">
    <property type="entry name" value="Glyco_trans_2-like"/>
</dbReference>
<dbReference type="InterPro" id="IPR029044">
    <property type="entry name" value="Nucleotide-diphossugar_trans"/>
</dbReference>
<comment type="caution">
    <text evidence="2">The sequence shown here is derived from an EMBL/GenBank/DDBJ whole genome shotgun (WGS) entry which is preliminary data.</text>
</comment>
<organism evidence="2 3">
    <name type="scientific">Eiseniibacteriota bacterium</name>
    <dbReference type="NCBI Taxonomy" id="2212470"/>
    <lineage>
        <taxon>Bacteria</taxon>
        <taxon>Candidatus Eiseniibacteriota</taxon>
    </lineage>
</organism>
<dbReference type="EMBL" id="VBOW01000012">
    <property type="protein sequence ID" value="TMQ60746.1"/>
    <property type="molecule type" value="Genomic_DNA"/>
</dbReference>
<dbReference type="InterPro" id="IPR050256">
    <property type="entry name" value="Glycosyltransferase_2"/>
</dbReference>
<feature type="domain" description="Glycosyltransferase 2-like" evidence="1">
    <location>
        <begin position="9"/>
        <end position="167"/>
    </location>
</feature>
<keyword evidence="2" id="KW-0808">Transferase</keyword>
<dbReference type="PANTHER" id="PTHR48090:SF7">
    <property type="entry name" value="RFBJ PROTEIN"/>
    <property type="match status" value="1"/>
</dbReference>
<dbReference type="Gene3D" id="3.90.550.10">
    <property type="entry name" value="Spore Coat Polysaccharide Biosynthesis Protein SpsA, Chain A"/>
    <property type="match status" value="1"/>
</dbReference>
<dbReference type="SUPFAM" id="SSF53448">
    <property type="entry name" value="Nucleotide-diphospho-sugar transferases"/>
    <property type="match status" value="1"/>
</dbReference>
<name>A0A538TAV2_UNCEI</name>